<dbReference type="GO" id="GO:0006355">
    <property type="term" value="P:regulation of DNA-templated transcription"/>
    <property type="evidence" value="ECO:0007669"/>
    <property type="project" value="InterPro"/>
</dbReference>
<dbReference type="Pfam" id="PF00196">
    <property type="entry name" value="GerE"/>
    <property type="match status" value="1"/>
</dbReference>
<dbReference type="SMART" id="SM00421">
    <property type="entry name" value="HTH_LUXR"/>
    <property type="match status" value="1"/>
</dbReference>
<evidence type="ECO:0000256" key="3">
    <source>
        <dbReference type="ARBA" id="ARBA00023163"/>
    </source>
</evidence>
<dbReference type="AlphaFoldDB" id="A0A0A8UVQ6"/>
<reference evidence="6" key="1">
    <citation type="submission" date="2014-09" db="EMBL/GenBank/DDBJ databases">
        <authorList>
            <person name="Gomez-Valero L."/>
        </authorList>
    </citation>
    <scope>NUCLEOTIDE SEQUENCE [LARGE SCALE GENOMIC DNA]</scope>
    <source>
        <strain evidence="6">ATCC35250</strain>
    </source>
</reference>
<dbReference type="STRING" id="449.LHA_2586"/>
<dbReference type="Proteomes" id="UP000032803">
    <property type="component" value="Chromosome I"/>
</dbReference>
<keyword evidence="3" id="KW-0804">Transcription</keyword>
<proteinExistence type="predicted"/>
<dbReference type="EMBL" id="LN681225">
    <property type="protein sequence ID" value="CEK11591.1"/>
    <property type="molecule type" value="Genomic_DNA"/>
</dbReference>
<dbReference type="InterPro" id="IPR000792">
    <property type="entry name" value="Tscrpt_reg_LuxR_C"/>
</dbReference>
<protein>
    <submittedName>
        <fullName evidence="5">Putative Transcription regulator LuxR, C-terminal</fullName>
    </submittedName>
</protein>
<dbReference type="Gene3D" id="1.10.10.10">
    <property type="entry name" value="Winged helix-like DNA-binding domain superfamily/Winged helix DNA-binding domain"/>
    <property type="match status" value="1"/>
</dbReference>
<dbReference type="PANTHER" id="PTHR44688">
    <property type="entry name" value="DNA-BINDING TRANSCRIPTIONAL ACTIVATOR DEVR_DOSR"/>
    <property type="match status" value="1"/>
</dbReference>
<dbReference type="PRINTS" id="PR00038">
    <property type="entry name" value="HTHLUXR"/>
</dbReference>
<dbReference type="InterPro" id="IPR016032">
    <property type="entry name" value="Sig_transdc_resp-reg_C-effctor"/>
</dbReference>
<evidence type="ECO:0000256" key="1">
    <source>
        <dbReference type="ARBA" id="ARBA00023015"/>
    </source>
</evidence>
<evidence type="ECO:0000259" key="4">
    <source>
        <dbReference type="PROSITE" id="PS50043"/>
    </source>
</evidence>
<dbReference type="RefSeq" id="WP_052673713.1">
    <property type="nucleotide sequence ID" value="NZ_LN681225.1"/>
</dbReference>
<dbReference type="CDD" id="cd06170">
    <property type="entry name" value="LuxR_C_like"/>
    <property type="match status" value="1"/>
</dbReference>
<dbReference type="KEGG" id="lha:LHA_2586"/>
<dbReference type="GO" id="GO:0003677">
    <property type="term" value="F:DNA binding"/>
    <property type="evidence" value="ECO:0007669"/>
    <property type="project" value="UniProtKB-KW"/>
</dbReference>
<evidence type="ECO:0000313" key="6">
    <source>
        <dbReference type="Proteomes" id="UP000032803"/>
    </source>
</evidence>
<keyword evidence="1" id="KW-0805">Transcription regulation</keyword>
<dbReference type="PANTHER" id="PTHR44688:SF16">
    <property type="entry name" value="DNA-BINDING TRANSCRIPTIONAL ACTIVATOR DEVR_DOSR"/>
    <property type="match status" value="1"/>
</dbReference>
<gene>
    <name evidence="5" type="ORF">LHA_2586</name>
</gene>
<dbReference type="PATRIC" id="fig|449.7.peg.1028"/>
<name>A0A0A8UVQ6_LEGHA</name>
<evidence type="ECO:0000256" key="2">
    <source>
        <dbReference type="ARBA" id="ARBA00023125"/>
    </source>
</evidence>
<dbReference type="SUPFAM" id="SSF46894">
    <property type="entry name" value="C-terminal effector domain of the bipartite response regulators"/>
    <property type="match status" value="1"/>
</dbReference>
<accession>A0A0A8UVQ6</accession>
<dbReference type="PROSITE" id="PS50043">
    <property type="entry name" value="HTH_LUXR_2"/>
    <property type="match status" value="1"/>
</dbReference>
<evidence type="ECO:0000313" key="5">
    <source>
        <dbReference type="EMBL" id="CEK11591.1"/>
    </source>
</evidence>
<feature type="domain" description="HTH luxR-type" evidence="4">
    <location>
        <begin position="204"/>
        <end position="269"/>
    </location>
</feature>
<sequence length="278" mass="32626">MKKDKIIQEFKNFSEYIMPACQPLSYLGIHMFSLLINYDSGAQVNLSNIPQWIIDYYELDLFKSSNYERCPQQFTTGYNIWPKNSDKPVFQHGLMNYDSAIGMTFCVRKEDQTEFYFFSGSKKSKLLVDTMVNNLDFFEQFSLDIYKKNELLINNLKAHNFQRPGQVFLNETSDDLYLFAETNKYFEEILAFLRAQHKLKMCSKNQSRIKLTPRQNDILYLSLQGLTSKEIARVLNISYKTVQRHFELLRSKTGLKNKQELIFSLIENLNIGSGPKNQ</sequence>
<dbReference type="HOGENOM" id="CLU_1000373_0_0_6"/>
<keyword evidence="2" id="KW-0238">DNA-binding</keyword>
<organism evidence="5 6">
    <name type="scientific">Legionella hackeliae</name>
    <dbReference type="NCBI Taxonomy" id="449"/>
    <lineage>
        <taxon>Bacteria</taxon>
        <taxon>Pseudomonadati</taxon>
        <taxon>Pseudomonadota</taxon>
        <taxon>Gammaproteobacteria</taxon>
        <taxon>Legionellales</taxon>
        <taxon>Legionellaceae</taxon>
        <taxon>Legionella</taxon>
    </lineage>
</organism>
<dbReference type="OrthoDB" id="5650388at2"/>
<dbReference type="InterPro" id="IPR036388">
    <property type="entry name" value="WH-like_DNA-bd_sf"/>
</dbReference>
<keyword evidence="6" id="KW-1185">Reference proteome</keyword>